<evidence type="ECO:0000313" key="2">
    <source>
        <dbReference type="EMBL" id="GGE54171.1"/>
    </source>
</evidence>
<dbReference type="RefSeq" id="WP_095594146.1">
    <property type="nucleotide sequence ID" value="NZ_BMKN01000002.1"/>
</dbReference>
<evidence type="ECO:0000313" key="3">
    <source>
        <dbReference type="Proteomes" id="UP000606730"/>
    </source>
</evidence>
<proteinExistence type="predicted"/>
<keyword evidence="1" id="KW-0732">Signal</keyword>
<reference evidence="2" key="1">
    <citation type="journal article" date="2014" name="Int. J. Syst. Evol. Microbiol.">
        <title>Complete genome sequence of Corynebacterium casei LMG S-19264T (=DSM 44701T), isolated from a smear-ripened cheese.</title>
        <authorList>
            <consortium name="US DOE Joint Genome Institute (JGI-PGF)"/>
            <person name="Walter F."/>
            <person name="Albersmeier A."/>
            <person name="Kalinowski J."/>
            <person name="Ruckert C."/>
        </authorList>
    </citation>
    <scope>NUCLEOTIDE SEQUENCE</scope>
    <source>
        <strain evidence="2">CGMCC 1.16012</strain>
    </source>
</reference>
<dbReference type="EMBL" id="BMKN01000002">
    <property type="protein sequence ID" value="GGE54171.1"/>
    <property type="molecule type" value="Genomic_DNA"/>
</dbReference>
<dbReference type="AlphaFoldDB" id="A0A917AHP9"/>
<feature type="chain" id="PRO_5037564760" evidence="1">
    <location>
        <begin position="24"/>
        <end position="261"/>
    </location>
</feature>
<comment type="caution">
    <text evidence="2">The sequence shown here is derived from an EMBL/GenBank/DDBJ whole genome shotgun (WGS) entry which is preliminary data.</text>
</comment>
<keyword evidence="3" id="KW-1185">Reference proteome</keyword>
<dbReference type="Proteomes" id="UP000606730">
    <property type="component" value="Unassembled WGS sequence"/>
</dbReference>
<reference evidence="2" key="2">
    <citation type="submission" date="2020-09" db="EMBL/GenBank/DDBJ databases">
        <authorList>
            <person name="Sun Q."/>
            <person name="Zhou Y."/>
        </authorList>
    </citation>
    <scope>NUCLEOTIDE SEQUENCE</scope>
    <source>
        <strain evidence="2">CGMCC 1.16012</strain>
    </source>
</reference>
<evidence type="ECO:0000256" key="1">
    <source>
        <dbReference type="SAM" id="SignalP"/>
    </source>
</evidence>
<protein>
    <submittedName>
        <fullName evidence="2">Uncharacterized protein</fullName>
    </submittedName>
</protein>
<name>A0A917AHP9_9RHOB</name>
<accession>A0A917AHP9</accession>
<feature type="signal peptide" evidence="1">
    <location>
        <begin position="1"/>
        <end position="23"/>
    </location>
</feature>
<gene>
    <name evidence="2" type="ORF">GCM10011517_22210</name>
</gene>
<sequence>MTSTFKALAISAVIAAMPAVATAQSFPQVEDRFWILWEKEGLSGTGCPKGAACVFSRDYRATLLSDKVTPQLQKLFQQDQGVYERGRLGPAKDAPHVCQQHGAVAYLETNPELQLLSDRLDALRGLVGVGLDLRKLKPPPGESNVFGQRLHEAFTRKFRDAGLIVVSPDESARLPGQPKFNLFFSFSDDDSTCEYTFSVFASLSQTALLSRDLRTKLSVGVWSFSTKPKHGETLTEYDAILRAADAFLEDFKEANAPGNGN</sequence>
<dbReference type="OrthoDB" id="7869410at2"/>
<organism evidence="2 3">
    <name type="scientific">Actibacterium pelagium</name>
    <dbReference type="NCBI Taxonomy" id="2029103"/>
    <lineage>
        <taxon>Bacteria</taxon>
        <taxon>Pseudomonadati</taxon>
        <taxon>Pseudomonadota</taxon>
        <taxon>Alphaproteobacteria</taxon>
        <taxon>Rhodobacterales</taxon>
        <taxon>Roseobacteraceae</taxon>
        <taxon>Actibacterium</taxon>
    </lineage>
</organism>